<dbReference type="PROSITE" id="PS50835">
    <property type="entry name" value="IG_LIKE"/>
    <property type="match status" value="1"/>
</dbReference>
<dbReference type="Gene3D" id="2.60.40.10">
    <property type="entry name" value="Immunoglobulins"/>
    <property type="match status" value="2"/>
</dbReference>
<dbReference type="InterPro" id="IPR007110">
    <property type="entry name" value="Ig-like_dom"/>
</dbReference>
<reference evidence="1 2" key="1">
    <citation type="submission" date="2018-11" db="EMBL/GenBank/DDBJ databases">
        <authorList>
            <consortium name="Pathogen Informatics"/>
        </authorList>
    </citation>
    <scope>NUCLEOTIDE SEQUENCE [LARGE SCALE GENOMIC DNA]</scope>
    <source>
        <strain>Denwood</strain>
        <strain evidence="2">Zambia</strain>
    </source>
</reference>
<dbReference type="AlphaFoldDB" id="A0A183PJG2"/>
<dbReference type="InterPro" id="IPR036179">
    <property type="entry name" value="Ig-like_dom_sf"/>
</dbReference>
<dbReference type="CDD" id="cd00096">
    <property type="entry name" value="Ig"/>
    <property type="match status" value="1"/>
</dbReference>
<dbReference type="Proteomes" id="UP000269396">
    <property type="component" value="Unassembled WGS sequence"/>
</dbReference>
<accession>A0A183PJG2</accession>
<dbReference type="PANTHER" id="PTHR45889:SF8">
    <property type="entry name" value="IG-LIKE DOMAIN-CONTAINING PROTEIN"/>
    <property type="match status" value="1"/>
</dbReference>
<dbReference type="STRING" id="31246.A0A183PJG2"/>
<evidence type="ECO:0000313" key="1">
    <source>
        <dbReference type="EMBL" id="VDP66095.1"/>
    </source>
</evidence>
<dbReference type="InterPro" id="IPR013783">
    <property type="entry name" value="Ig-like_fold"/>
</dbReference>
<protein>
    <submittedName>
        <fullName evidence="1">Uncharacterized protein</fullName>
    </submittedName>
</protein>
<keyword evidence="2" id="KW-1185">Reference proteome</keyword>
<dbReference type="EMBL" id="UZAL01034703">
    <property type="protein sequence ID" value="VDP66095.1"/>
    <property type="molecule type" value="Genomic_DNA"/>
</dbReference>
<sequence length="178" mass="20204">MASIAASRSILQYEVINFIIHNFLGYDRSIPGYSRFRIIGDVGRGEHTLQITDVQRDDAGEYECQVTPVPVNNHPLLRRKTYLEVLIKPNEPQILYKNVQLPDRKLIISQPDPILRISLVCSAVGGRPAPNFKWLLNRHEIPNLEVKTKTPMSPNDVAKMSKSFTLSDYFFIGLATLV</sequence>
<dbReference type="PANTHER" id="PTHR45889">
    <property type="entry name" value="IG-LIKE DOMAIN-CONTAINING PROTEIN"/>
    <property type="match status" value="1"/>
</dbReference>
<organism evidence="1 2">
    <name type="scientific">Schistosoma mattheei</name>
    <dbReference type="NCBI Taxonomy" id="31246"/>
    <lineage>
        <taxon>Eukaryota</taxon>
        <taxon>Metazoa</taxon>
        <taxon>Spiralia</taxon>
        <taxon>Lophotrochozoa</taxon>
        <taxon>Platyhelminthes</taxon>
        <taxon>Trematoda</taxon>
        <taxon>Digenea</taxon>
        <taxon>Strigeidida</taxon>
        <taxon>Schistosomatoidea</taxon>
        <taxon>Schistosomatidae</taxon>
        <taxon>Schistosoma</taxon>
    </lineage>
</organism>
<dbReference type="SUPFAM" id="SSF48726">
    <property type="entry name" value="Immunoglobulin"/>
    <property type="match status" value="1"/>
</dbReference>
<gene>
    <name evidence="1" type="ORF">SMTD_LOCUS14499</name>
</gene>
<evidence type="ECO:0000313" key="2">
    <source>
        <dbReference type="Proteomes" id="UP000269396"/>
    </source>
</evidence>
<name>A0A183PJG2_9TREM</name>
<proteinExistence type="predicted"/>